<dbReference type="EMBL" id="WNDQ01000044">
    <property type="protein sequence ID" value="KAF1019943.1"/>
    <property type="molecule type" value="Genomic_DNA"/>
</dbReference>
<evidence type="ECO:0000313" key="2">
    <source>
        <dbReference type="Proteomes" id="UP000461670"/>
    </source>
</evidence>
<gene>
    <name evidence="1" type="ORF">GAK30_02815</name>
</gene>
<accession>A0A7V8FME1</accession>
<dbReference type="NCBIfam" id="NF041551">
    <property type="entry name" value="YlcI_YnfO_N"/>
    <property type="match status" value="1"/>
</dbReference>
<evidence type="ECO:0008006" key="3">
    <source>
        <dbReference type="Google" id="ProtNLM"/>
    </source>
</evidence>
<organism evidence="1 2">
    <name type="scientific">Paracidovorax wautersii</name>
    <dbReference type="NCBI Taxonomy" id="1177982"/>
    <lineage>
        <taxon>Bacteria</taxon>
        <taxon>Pseudomonadati</taxon>
        <taxon>Pseudomonadota</taxon>
        <taxon>Betaproteobacteria</taxon>
        <taxon>Burkholderiales</taxon>
        <taxon>Comamonadaceae</taxon>
        <taxon>Paracidovorax</taxon>
    </lineage>
</organism>
<sequence length="90" mass="9828">MKTATIPPVRVDRAFREEMEQSLQGSETLTALVEVAVRNEIDRRKAQTEFVRRGLAAIEKTAADGDGVPADAVVAGLEQRLAAARRRKPA</sequence>
<dbReference type="Proteomes" id="UP000461670">
    <property type="component" value="Unassembled WGS sequence"/>
</dbReference>
<reference evidence="2" key="1">
    <citation type="journal article" date="2020" name="MBio">
        <title>Horizontal gene transfer to a defensive symbiont with a reduced genome amongst a multipartite beetle microbiome.</title>
        <authorList>
            <person name="Waterworth S.C."/>
            <person name="Florez L.V."/>
            <person name="Rees E.R."/>
            <person name="Hertweck C."/>
            <person name="Kaltenpoth M."/>
            <person name="Kwan J.C."/>
        </authorList>
    </citation>
    <scope>NUCLEOTIDE SEQUENCE [LARGE SCALE GENOMIC DNA]</scope>
</reference>
<dbReference type="AlphaFoldDB" id="A0A7V8FME1"/>
<comment type="caution">
    <text evidence="1">The sequence shown here is derived from an EMBL/GenBank/DDBJ whole genome shotgun (WGS) entry which is preliminary data.</text>
</comment>
<evidence type="ECO:0000313" key="1">
    <source>
        <dbReference type="EMBL" id="KAF1019943.1"/>
    </source>
</evidence>
<proteinExistence type="predicted"/>
<protein>
    <recommendedName>
        <fullName evidence="3">Prevent-host-death protein</fullName>
    </recommendedName>
</protein>
<name>A0A7V8FME1_9BURK</name>